<reference evidence="13" key="1">
    <citation type="submission" date="2021-01" db="EMBL/GenBank/DDBJ databases">
        <title>Intestinitalea alba gen. nov., sp. nov., a novel genus of the family Enterobacteriaceae, isolated from the gut of the plastic-eating mealworm Tenebrio molitor L.</title>
        <authorList>
            <person name="Yang Y."/>
        </authorList>
    </citation>
    <scope>NUCLEOTIDE SEQUENCE</scope>
    <source>
        <strain evidence="13">BIT-L3</strain>
    </source>
</reference>
<evidence type="ECO:0000256" key="11">
    <source>
        <dbReference type="ARBA" id="ARBA00030835"/>
    </source>
</evidence>
<dbReference type="RefSeq" id="WP_238713671.1">
    <property type="nucleotide sequence ID" value="NZ_JAEPBH010000019.1"/>
</dbReference>
<dbReference type="PRINTS" id="PR01002">
    <property type="entry name" value="FLGFLGJ"/>
</dbReference>
<dbReference type="Proteomes" id="UP000659047">
    <property type="component" value="Unassembled WGS sequence"/>
</dbReference>
<dbReference type="FunFam" id="2.10.70.40:FF:000001">
    <property type="entry name" value="Flagellar assembly peptidoglycan hydrolase FlgJ"/>
    <property type="match status" value="1"/>
</dbReference>
<evidence type="ECO:0000256" key="4">
    <source>
        <dbReference type="ARBA" id="ARBA00007974"/>
    </source>
</evidence>
<comment type="similarity">
    <text evidence="4">In the C-terminal section; belongs to the glycosyl hydrolase 73 family.</text>
</comment>
<dbReference type="GO" id="GO:0071555">
    <property type="term" value="P:cell wall organization"/>
    <property type="evidence" value="ECO:0007669"/>
    <property type="project" value="UniProtKB-KW"/>
</dbReference>
<dbReference type="EMBL" id="JAEPBH010000019">
    <property type="protein sequence ID" value="MBK4715442.1"/>
    <property type="molecule type" value="Genomic_DNA"/>
</dbReference>
<dbReference type="PANTHER" id="PTHR33308:SF9">
    <property type="entry name" value="PEPTIDOGLYCAN HYDROLASE FLGJ"/>
    <property type="match status" value="1"/>
</dbReference>
<comment type="function">
    <text evidence="1">Flagellum-specific muramidase which hydrolyzes the peptidoglycan layer to assemble the rod structure in the periplasmic space.</text>
</comment>
<dbReference type="InterPro" id="IPR002901">
    <property type="entry name" value="MGlyc_endo_b_GlcNAc-like_dom"/>
</dbReference>
<keyword evidence="8 13" id="KW-0378">Hydrolase</keyword>
<evidence type="ECO:0000256" key="1">
    <source>
        <dbReference type="ARBA" id="ARBA00002954"/>
    </source>
</evidence>
<evidence type="ECO:0000256" key="3">
    <source>
        <dbReference type="ARBA" id="ARBA00006880"/>
    </source>
</evidence>
<evidence type="ECO:0000313" key="13">
    <source>
        <dbReference type="EMBL" id="MBK4715442.1"/>
    </source>
</evidence>
<dbReference type="SMART" id="SM00047">
    <property type="entry name" value="LYZ2"/>
    <property type="match status" value="1"/>
</dbReference>
<evidence type="ECO:0000256" key="2">
    <source>
        <dbReference type="ARBA" id="ARBA00004418"/>
    </source>
</evidence>
<evidence type="ECO:0000313" key="14">
    <source>
        <dbReference type="Proteomes" id="UP000659047"/>
    </source>
</evidence>
<feature type="domain" description="Mannosyl-glycoprotein endo-beta-N-acetylglucosamidase-like" evidence="12">
    <location>
        <begin position="146"/>
        <end position="310"/>
    </location>
</feature>
<evidence type="ECO:0000256" key="10">
    <source>
        <dbReference type="ARBA" id="ARBA00023316"/>
    </source>
</evidence>
<dbReference type="Gene3D" id="2.10.70.40">
    <property type="entry name" value="peptidoglycan hydrolase"/>
    <property type="match status" value="1"/>
</dbReference>
<evidence type="ECO:0000256" key="8">
    <source>
        <dbReference type="ARBA" id="ARBA00022801"/>
    </source>
</evidence>
<dbReference type="Gene3D" id="1.10.530.10">
    <property type="match status" value="1"/>
</dbReference>
<dbReference type="InterPro" id="IPR013377">
    <property type="entry name" value="FlgJ"/>
</dbReference>
<comment type="subcellular location">
    <subcellularLocation>
        <location evidence="2">Periplasm</location>
    </subcellularLocation>
</comment>
<proteinExistence type="inferred from homology"/>
<dbReference type="GO" id="GO:0016798">
    <property type="term" value="F:hydrolase activity, acting on glycosyl bonds"/>
    <property type="evidence" value="ECO:0007669"/>
    <property type="project" value="UniProtKB-KW"/>
</dbReference>
<dbReference type="GO" id="GO:0042597">
    <property type="term" value="C:periplasmic space"/>
    <property type="evidence" value="ECO:0007669"/>
    <property type="project" value="UniProtKB-SubCell"/>
</dbReference>
<protein>
    <recommendedName>
        <fullName evidence="5">Peptidoglycan hydrolase FlgJ</fullName>
    </recommendedName>
    <alternativeName>
        <fullName evidence="11">Muramidase FlgJ</fullName>
    </alternativeName>
</protein>
<gene>
    <name evidence="13" type="primary">flgJ</name>
    <name evidence="13" type="ORF">JJB97_08870</name>
</gene>
<keyword evidence="7" id="KW-1005">Bacterial flagellum biogenesis</keyword>
<keyword evidence="13" id="KW-0969">Cilium</keyword>
<evidence type="ECO:0000256" key="9">
    <source>
        <dbReference type="ARBA" id="ARBA00023295"/>
    </source>
</evidence>
<dbReference type="PANTHER" id="PTHR33308">
    <property type="entry name" value="PEPTIDOGLYCAN HYDROLASE FLGJ"/>
    <property type="match status" value="1"/>
</dbReference>
<name>A0A8K0XXJ6_9ENTR</name>
<keyword evidence="10" id="KW-0961">Cell wall biogenesis/degradation</keyword>
<keyword evidence="6" id="KW-0574">Periplasm</keyword>
<keyword evidence="13" id="KW-0966">Cell projection</keyword>
<dbReference type="NCBIfam" id="TIGR02541">
    <property type="entry name" value="flagell_FlgJ"/>
    <property type="match status" value="1"/>
</dbReference>
<accession>A0A8K0XXJ6</accession>
<comment type="similarity">
    <text evidence="3">In the N-terminal section; belongs to the FlgJ family.</text>
</comment>
<dbReference type="InterPro" id="IPR019301">
    <property type="entry name" value="Flagellar_prot_FlgJ_N"/>
</dbReference>
<dbReference type="GO" id="GO:0044780">
    <property type="term" value="P:bacterial-type flagellum assembly"/>
    <property type="evidence" value="ECO:0007669"/>
    <property type="project" value="InterPro"/>
</dbReference>
<dbReference type="AlphaFoldDB" id="A0A8K0XXJ6"/>
<keyword evidence="9 13" id="KW-0326">Glycosidase</keyword>
<dbReference type="Pfam" id="PF01832">
    <property type="entry name" value="Glucosaminidase"/>
    <property type="match status" value="1"/>
</dbReference>
<evidence type="ECO:0000256" key="6">
    <source>
        <dbReference type="ARBA" id="ARBA00022764"/>
    </source>
</evidence>
<dbReference type="Pfam" id="PF10135">
    <property type="entry name" value="Rod-binding"/>
    <property type="match status" value="1"/>
</dbReference>
<evidence type="ECO:0000256" key="7">
    <source>
        <dbReference type="ARBA" id="ARBA00022795"/>
    </source>
</evidence>
<evidence type="ECO:0000259" key="12">
    <source>
        <dbReference type="SMART" id="SM00047"/>
    </source>
</evidence>
<dbReference type="GO" id="GO:0004040">
    <property type="term" value="F:amidase activity"/>
    <property type="evidence" value="ECO:0007669"/>
    <property type="project" value="InterPro"/>
</dbReference>
<organism evidence="13 14">
    <name type="scientific">Tenebrionibacter intestinalis</name>
    <dbReference type="NCBI Taxonomy" id="2799638"/>
    <lineage>
        <taxon>Bacteria</taxon>
        <taxon>Pseudomonadati</taxon>
        <taxon>Pseudomonadota</taxon>
        <taxon>Gammaproteobacteria</taxon>
        <taxon>Enterobacterales</taxon>
        <taxon>Enterobacteriaceae</taxon>
        <taxon>Tenebrionibacter/Tenebrionicola group</taxon>
        <taxon>Tenebrionibacter</taxon>
    </lineage>
</organism>
<dbReference type="GO" id="GO:0071973">
    <property type="term" value="P:bacterial-type flagellum-dependent cell motility"/>
    <property type="evidence" value="ECO:0007669"/>
    <property type="project" value="TreeGrafter"/>
</dbReference>
<comment type="caution">
    <text evidence="13">The sequence shown here is derived from an EMBL/GenBank/DDBJ whole genome shotgun (WGS) entry which is preliminary data.</text>
</comment>
<keyword evidence="14" id="KW-1185">Reference proteome</keyword>
<keyword evidence="13" id="KW-0282">Flagellum</keyword>
<sequence>MKGTTAFDIQSLAALKREARASTGGALQAAARQMEGLFVQMMLKSMRDATPQDGLLDSSQSRMFTSMYDQQISQEIAARGLGLADIMVKQFAGETAPVPAQSAGTTPETPLTLSQEAINNMPQQALRQAVRRAIPSLEQEALPERPTGPVLNNANFISRLSAPAQQAARKSGLPVQLIMAQAALESGWGKREIRTEDGGPSHNLFGVKATGNWKGRTTEITTTEYVNGIAQKVKAKFRVYDSYAHALSDYATLLTKNPRYQKVVDAQTPEHAAKALQAAGYATDPKYAQKLISIIQNVKGSLNQAVKAYQTDLSSIF</sequence>
<dbReference type="InterPro" id="IPR051056">
    <property type="entry name" value="Glycosyl_Hydrolase_73"/>
</dbReference>
<evidence type="ECO:0000256" key="5">
    <source>
        <dbReference type="ARBA" id="ARBA00013433"/>
    </source>
</evidence>